<keyword evidence="2" id="KW-0325">Glycoprotein</keyword>
<reference evidence="6" key="1">
    <citation type="submission" date="2016-11" db="EMBL/GenBank/DDBJ databases">
        <title>The genome sequence of Colletotrichum cuscutae.</title>
        <authorList>
            <person name="Baroncelli R."/>
        </authorList>
    </citation>
    <scope>NUCLEOTIDE SEQUENCE</scope>
    <source>
        <strain evidence="6">IMI 304802</strain>
    </source>
</reference>
<dbReference type="GO" id="GO:0005576">
    <property type="term" value="C:extracellular region"/>
    <property type="evidence" value="ECO:0007669"/>
    <property type="project" value="TreeGrafter"/>
</dbReference>
<dbReference type="PANTHER" id="PTHR39399:SF1">
    <property type="entry name" value="PROTEIN ZPS1"/>
    <property type="match status" value="1"/>
</dbReference>
<protein>
    <recommendedName>
        <fullName evidence="5">Putative peptidase domain-containing protein</fullName>
    </recommendedName>
</protein>
<feature type="region of interest" description="Disordered" evidence="4">
    <location>
        <begin position="59"/>
        <end position="81"/>
    </location>
</feature>
<dbReference type="GO" id="GO:0009277">
    <property type="term" value="C:fungal-type cell wall"/>
    <property type="evidence" value="ECO:0007669"/>
    <property type="project" value="TreeGrafter"/>
</dbReference>
<proteinExistence type="inferred from homology"/>
<dbReference type="GO" id="GO:0005178">
    <property type="term" value="F:integrin binding"/>
    <property type="evidence" value="ECO:0007669"/>
    <property type="project" value="TreeGrafter"/>
</dbReference>
<evidence type="ECO:0000313" key="7">
    <source>
        <dbReference type="Proteomes" id="UP001239213"/>
    </source>
</evidence>
<dbReference type="EMBL" id="MPDP01000315">
    <property type="protein sequence ID" value="KAK1446910.1"/>
    <property type="molecule type" value="Genomic_DNA"/>
</dbReference>
<accession>A0AAI9TZI1</accession>
<feature type="domain" description="Putative peptidase" evidence="5">
    <location>
        <begin position="68"/>
        <end position="294"/>
    </location>
</feature>
<evidence type="ECO:0000313" key="6">
    <source>
        <dbReference type="EMBL" id="KAK1446910.1"/>
    </source>
</evidence>
<feature type="compositionally biased region" description="Polar residues" evidence="4">
    <location>
        <begin position="61"/>
        <end position="70"/>
    </location>
</feature>
<dbReference type="CDD" id="cd11307">
    <property type="entry name" value="M35_Asp_f2_like"/>
    <property type="match status" value="1"/>
</dbReference>
<evidence type="ECO:0000256" key="4">
    <source>
        <dbReference type="SAM" id="MobiDB-lite"/>
    </source>
</evidence>
<evidence type="ECO:0000256" key="1">
    <source>
        <dbReference type="ARBA" id="ARBA00022729"/>
    </source>
</evidence>
<dbReference type="GO" id="GO:0008237">
    <property type="term" value="F:metallopeptidase activity"/>
    <property type="evidence" value="ECO:0007669"/>
    <property type="project" value="InterPro"/>
</dbReference>
<dbReference type="GO" id="GO:0008270">
    <property type="term" value="F:zinc ion binding"/>
    <property type="evidence" value="ECO:0007669"/>
    <property type="project" value="TreeGrafter"/>
</dbReference>
<organism evidence="6 7">
    <name type="scientific">Colletotrichum cuscutae</name>
    <dbReference type="NCBI Taxonomy" id="1209917"/>
    <lineage>
        <taxon>Eukaryota</taxon>
        <taxon>Fungi</taxon>
        <taxon>Dikarya</taxon>
        <taxon>Ascomycota</taxon>
        <taxon>Pezizomycotina</taxon>
        <taxon>Sordariomycetes</taxon>
        <taxon>Hypocreomycetidae</taxon>
        <taxon>Glomerellales</taxon>
        <taxon>Glomerellaceae</taxon>
        <taxon>Colletotrichum</taxon>
        <taxon>Colletotrichum acutatum species complex</taxon>
    </lineage>
</organism>
<dbReference type="InterPro" id="IPR024079">
    <property type="entry name" value="MetalloPept_cat_dom_sf"/>
</dbReference>
<keyword evidence="1" id="KW-0732">Signal</keyword>
<dbReference type="GO" id="GO:0009986">
    <property type="term" value="C:cell surface"/>
    <property type="evidence" value="ECO:0007669"/>
    <property type="project" value="TreeGrafter"/>
</dbReference>
<dbReference type="FunFam" id="3.40.390.10:FF:000043">
    <property type="entry name" value="Major allergen Asp F2"/>
    <property type="match status" value="1"/>
</dbReference>
<sequence>MSSSYLQAVSQAPSPKLKLIFNKAFSTFQPQNTPVKMKYSLASAALLLSALTDATPLARRQASSSTSETVSVPAAPASTPQAPYDWSAGWQKTFPIHQSCNSTLRAQLEVGLAEAQQLAAHARDHILRFGNSSEHVRKYFGNSSTAAPVGWYDRVVNADKNGMTFRCDDPDRNCATQSGWAGHWRGANASQETVICPLSFEIRRPLTSVCGLGYNVANSKLNTFWATDLLHRVFHVPLISEGAVEHYAEDYAEALELAKNNATYSVFDSDALQYFAIDVWAYDIAAPGVGCPGELEEDHDHEATPTTTAAAGAATTTAAATSSAPQECHTHADGMTTRYEGQRMRQHSKQQFSRGDFLMNID</sequence>
<keyword evidence="7" id="KW-1185">Reference proteome</keyword>
<dbReference type="InterPro" id="IPR039124">
    <property type="entry name" value="PRA1-like"/>
</dbReference>
<name>A0AAI9TZI1_9PEZI</name>
<gene>
    <name evidence="6" type="ORF">CCUS01_02469</name>
</gene>
<dbReference type="InterPro" id="IPR029482">
    <property type="entry name" value="HRXXH"/>
</dbReference>
<dbReference type="Pfam" id="PF13933">
    <property type="entry name" value="HRXXH"/>
    <property type="match status" value="1"/>
</dbReference>
<dbReference type="Gene3D" id="3.40.390.10">
    <property type="entry name" value="Collagenase (Catalytic Domain)"/>
    <property type="match status" value="1"/>
</dbReference>
<comment type="caution">
    <text evidence="6">The sequence shown here is derived from an EMBL/GenBank/DDBJ whole genome shotgun (WGS) entry which is preliminary data.</text>
</comment>
<dbReference type="PANTHER" id="PTHR39399">
    <property type="entry name" value="PROTEIN ZPS1"/>
    <property type="match status" value="1"/>
</dbReference>
<evidence type="ECO:0000256" key="2">
    <source>
        <dbReference type="ARBA" id="ARBA00023180"/>
    </source>
</evidence>
<evidence type="ECO:0000259" key="5">
    <source>
        <dbReference type="Pfam" id="PF13933"/>
    </source>
</evidence>
<dbReference type="SUPFAM" id="SSF55486">
    <property type="entry name" value="Metalloproteases ('zincins'), catalytic domain"/>
    <property type="match status" value="1"/>
</dbReference>
<dbReference type="AlphaFoldDB" id="A0AAI9TZI1"/>
<dbReference type="Proteomes" id="UP001239213">
    <property type="component" value="Unassembled WGS sequence"/>
</dbReference>
<comment type="similarity">
    <text evidence="3">Belongs to the ZPS1 family.</text>
</comment>
<evidence type="ECO:0000256" key="3">
    <source>
        <dbReference type="ARBA" id="ARBA00060890"/>
    </source>
</evidence>